<keyword evidence="8" id="KW-1185">Reference proteome</keyword>
<evidence type="ECO:0000256" key="5">
    <source>
        <dbReference type="SAM" id="MobiDB-lite"/>
    </source>
</evidence>
<evidence type="ECO:0000313" key="8">
    <source>
        <dbReference type="Proteomes" id="UP000179807"/>
    </source>
</evidence>
<dbReference type="GO" id="GO:0016567">
    <property type="term" value="P:protein ubiquitination"/>
    <property type="evidence" value="ECO:0007669"/>
    <property type="project" value="UniProtKB-UniPathway"/>
</dbReference>
<reference evidence="7" key="1">
    <citation type="submission" date="2016-10" db="EMBL/GenBank/DDBJ databases">
        <authorList>
            <person name="Benchimol M."/>
            <person name="Almeida L.G."/>
            <person name="Vasconcelos A.T."/>
            <person name="Perreira-Neves A."/>
            <person name="Rosa I.A."/>
            <person name="Tasca T."/>
            <person name="Bogo M.R."/>
            <person name="de Souza W."/>
        </authorList>
    </citation>
    <scope>NUCLEOTIDE SEQUENCE [LARGE SCALE GENOMIC DNA]</scope>
    <source>
        <strain evidence="7">K</strain>
    </source>
</reference>
<keyword evidence="1" id="KW-0479">Metal-binding</keyword>
<dbReference type="SUPFAM" id="SSF57850">
    <property type="entry name" value="RING/U-box"/>
    <property type="match status" value="1"/>
</dbReference>
<dbReference type="PROSITE" id="PS00518">
    <property type="entry name" value="ZF_RING_1"/>
    <property type="match status" value="1"/>
</dbReference>
<evidence type="ECO:0000256" key="4">
    <source>
        <dbReference type="PROSITE-ProRule" id="PRU00175"/>
    </source>
</evidence>
<dbReference type="PANTHER" id="PTHR23041:SF78">
    <property type="entry name" value="E3 UBIQUITIN-PROTEIN LIGASE RNF4"/>
    <property type="match status" value="1"/>
</dbReference>
<dbReference type="GeneID" id="94848688"/>
<dbReference type="AlphaFoldDB" id="A0A1J4KZB4"/>
<feature type="domain" description="RING-type" evidence="6">
    <location>
        <begin position="320"/>
        <end position="358"/>
    </location>
</feature>
<evidence type="ECO:0000256" key="3">
    <source>
        <dbReference type="ARBA" id="ARBA00022833"/>
    </source>
</evidence>
<dbReference type="PROSITE" id="PS50089">
    <property type="entry name" value="ZF_RING_2"/>
    <property type="match status" value="1"/>
</dbReference>
<evidence type="ECO:0000256" key="2">
    <source>
        <dbReference type="ARBA" id="ARBA00022771"/>
    </source>
</evidence>
<dbReference type="VEuPathDB" id="TrichDB:TRFO_41807"/>
<feature type="compositionally biased region" description="Polar residues" evidence="5">
    <location>
        <begin position="144"/>
        <end position="157"/>
    </location>
</feature>
<gene>
    <name evidence="7" type="ORF">TRFO_41807</name>
</gene>
<dbReference type="RefSeq" id="XP_068369634.1">
    <property type="nucleotide sequence ID" value="XM_068513984.1"/>
</dbReference>
<dbReference type="UniPathway" id="UPA00143"/>
<evidence type="ECO:0000313" key="7">
    <source>
        <dbReference type="EMBL" id="OHT16498.1"/>
    </source>
</evidence>
<name>A0A1J4KZB4_9EUKA</name>
<evidence type="ECO:0000259" key="6">
    <source>
        <dbReference type="PROSITE" id="PS50089"/>
    </source>
</evidence>
<dbReference type="EMBL" id="MLAK01000108">
    <property type="protein sequence ID" value="OHT16498.1"/>
    <property type="molecule type" value="Genomic_DNA"/>
</dbReference>
<dbReference type="GO" id="GO:0008270">
    <property type="term" value="F:zinc ion binding"/>
    <property type="evidence" value="ECO:0007669"/>
    <property type="project" value="UniProtKB-KW"/>
</dbReference>
<dbReference type="Gene3D" id="3.30.40.10">
    <property type="entry name" value="Zinc/RING finger domain, C3HC4 (zinc finger)"/>
    <property type="match status" value="1"/>
</dbReference>
<dbReference type="InterPro" id="IPR047134">
    <property type="entry name" value="RNF4"/>
</dbReference>
<feature type="region of interest" description="Disordered" evidence="5">
    <location>
        <begin position="59"/>
        <end position="80"/>
    </location>
</feature>
<dbReference type="SMART" id="SM00184">
    <property type="entry name" value="RING"/>
    <property type="match status" value="1"/>
</dbReference>
<feature type="compositionally biased region" description="Basic and acidic residues" evidence="5">
    <location>
        <begin position="296"/>
        <end position="311"/>
    </location>
</feature>
<sequence length="439" mass="50572">MKKNFIQFVILDCIIYLLFIDISNLKNQKPEMENHLFIDATKYNHNFWRYFTNLFKNKKMESDQNPSDQTTTPKSERNTTVNAEIGNTELHNHDDELFHQNTKVDVNISVNKDSPDDNQNQNDYNDDDDDNPEFAPYDRFSFLKQKNQNTEFDQTSPKIVKAEPEPDSNSDSDQNDDQPLPYVPHRPVEKISETDFHSPTQYSHVYTKPKRDPIILTPGNNITRPRQPIPHTINDDNIETNPQTNENVTTGHQNNNDVDHTGQNETPETDNTHNPQFDVNGENGGQNQNQNEGQNEGEKKDDRKGKKKKEVIPDEDKWKCPICYDALQQPVVTQCGHVFCWPCINEWLRRSNDCPVCHGMIDSSHLIPIYGQGAPADLSSPPPPRPEYQNIRTNNFFFPNGRVLNINITPDRVGEILRPTPQMILQICAIAFLIFSFVV</sequence>
<comment type="caution">
    <text evidence="7">The sequence shown here is derived from an EMBL/GenBank/DDBJ whole genome shotgun (WGS) entry which is preliminary data.</text>
</comment>
<proteinExistence type="predicted"/>
<dbReference type="Pfam" id="PF13923">
    <property type="entry name" value="zf-C3HC4_2"/>
    <property type="match status" value="1"/>
</dbReference>
<feature type="region of interest" description="Disordered" evidence="5">
    <location>
        <begin position="108"/>
        <end position="311"/>
    </location>
</feature>
<dbReference type="InterPro" id="IPR013083">
    <property type="entry name" value="Znf_RING/FYVE/PHD"/>
</dbReference>
<dbReference type="Proteomes" id="UP000179807">
    <property type="component" value="Unassembled WGS sequence"/>
</dbReference>
<feature type="compositionally biased region" description="Polar residues" evidence="5">
    <location>
        <begin position="63"/>
        <end position="80"/>
    </location>
</feature>
<feature type="compositionally biased region" description="Acidic residues" evidence="5">
    <location>
        <begin position="165"/>
        <end position="176"/>
    </location>
</feature>
<dbReference type="InterPro" id="IPR001841">
    <property type="entry name" value="Znf_RING"/>
</dbReference>
<organism evidence="7 8">
    <name type="scientific">Tritrichomonas foetus</name>
    <dbReference type="NCBI Taxonomy" id="1144522"/>
    <lineage>
        <taxon>Eukaryota</taxon>
        <taxon>Metamonada</taxon>
        <taxon>Parabasalia</taxon>
        <taxon>Tritrichomonadida</taxon>
        <taxon>Tritrichomonadidae</taxon>
        <taxon>Tritrichomonas</taxon>
    </lineage>
</organism>
<accession>A0A1J4KZB4</accession>
<keyword evidence="2 4" id="KW-0863">Zinc-finger</keyword>
<feature type="compositionally biased region" description="Low complexity" evidence="5">
    <location>
        <begin position="285"/>
        <end position="294"/>
    </location>
</feature>
<dbReference type="PANTHER" id="PTHR23041">
    <property type="entry name" value="RING FINGER DOMAIN-CONTAINING"/>
    <property type="match status" value="1"/>
</dbReference>
<protein>
    <recommendedName>
        <fullName evidence="6">RING-type domain-containing protein</fullName>
    </recommendedName>
</protein>
<dbReference type="OrthoDB" id="6270329at2759"/>
<feature type="compositionally biased region" description="Basic and acidic residues" evidence="5">
    <location>
        <begin position="186"/>
        <end position="196"/>
    </location>
</feature>
<evidence type="ECO:0000256" key="1">
    <source>
        <dbReference type="ARBA" id="ARBA00022723"/>
    </source>
</evidence>
<dbReference type="InterPro" id="IPR017907">
    <property type="entry name" value="Znf_RING_CS"/>
</dbReference>
<feature type="compositionally biased region" description="Polar residues" evidence="5">
    <location>
        <begin position="239"/>
        <end position="256"/>
    </location>
</feature>
<keyword evidence="3" id="KW-0862">Zinc</keyword>